<sequence length="164" mass="19080">MEVTGRFQLLLDCVLKILTGGMSTIITAIISASISLVSICYTVSKDAYAYLEKKLQYSRNLEENYEALYWGLDNLLRLRTDINQYIQRKGIKSPTICKNWNNRVWKIDGESRILFNKYRRTRKSWVLPRAKLSRKMVKLLEKITDLQNDGKELGKLLTGNSRNK</sequence>
<gene>
    <name evidence="2" type="ORF">RCOM_0619010</name>
</gene>
<dbReference type="Proteomes" id="UP000008311">
    <property type="component" value="Unassembled WGS sequence"/>
</dbReference>
<dbReference type="EMBL" id="EQ974109">
    <property type="protein sequence ID" value="EEF33527.1"/>
    <property type="molecule type" value="Genomic_DNA"/>
</dbReference>
<keyword evidence="1" id="KW-0812">Transmembrane</keyword>
<evidence type="ECO:0000313" key="2">
    <source>
        <dbReference type="EMBL" id="EEF33527.1"/>
    </source>
</evidence>
<dbReference type="AlphaFoldDB" id="B9SS84"/>
<keyword evidence="1" id="KW-1133">Transmembrane helix</keyword>
<dbReference type="InParanoid" id="B9SS84"/>
<feature type="transmembrane region" description="Helical" evidence="1">
    <location>
        <begin position="20"/>
        <end position="44"/>
    </location>
</feature>
<accession>B9SS84</accession>
<keyword evidence="1" id="KW-0472">Membrane</keyword>
<protein>
    <recommendedName>
        <fullName evidence="4">WW domain-containing protein</fullName>
    </recommendedName>
</protein>
<name>B9SS84_RICCO</name>
<evidence type="ECO:0008006" key="4">
    <source>
        <dbReference type="Google" id="ProtNLM"/>
    </source>
</evidence>
<evidence type="ECO:0000313" key="3">
    <source>
        <dbReference type="Proteomes" id="UP000008311"/>
    </source>
</evidence>
<evidence type="ECO:0000256" key="1">
    <source>
        <dbReference type="SAM" id="Phobius"/>
    </source>
</evidence>
<organism evidence="2 3">
    <name type="scientific">Ricinus communis</name>
    <name type="common">Castor bean</name>
    <dbReference type="NCBI Taxonomy" id="3988"/>
    <lineage>
        <taxon>Eukaryota</taxon>
        <taxon>Viridiplantae</taxon>
        <taxon>Streptophyta</taxon>
        <taxon>Embryophyta</taxon>
        <taxon>Tracheophyta</taxon>
        <taxon>Spermatophyta</taxon>
        <taxon>Magnoliopsida</taxon>
        <taxon>eudicotyledons</taxon>
        <taxon>Gunneridae</taxon>
        <taxon>Pentapetalae</taxon>
        <taxon>rosids</taxon>
        <taxon>fabids</taxon>
        <taxon>Malpighiales</taxon>
        <taxon>Euphorbiaceae</taxon>
        <taxon>Acalyphoideae</taxon>
        <taxon>Acalypheae</taxon>
        <taxon>Ricinus</taxon>
    </lineage>
</organism>
<keyword evidence="3" id="KW-1185">Reference proteome</keyword>
<proteinExistence type="predicted"/>
<reference evidence="3" key="1">
    <citation type="journal article" date="2010" name="Nat. Biotechnol.">
        <title>Draft genome sequence of the oilseed species Ricinus communis.</title>
        <authorList>
            <person name="Chan A.P."/>
            <person name="Crabtree J."/>
            <person name="Zhao Q."/>
            <person name="Lorenzi H."/>
            <person name="Orvis J."/>
            <person name="Puiu D."/>
            <person name="Melake-Berhan A."/>
            <person name="Jones K.M."/>
            <person name="Redman J."/>
            <person name="Chen G."/>
            <person name="Cahoon E.B."/>
            <person name="Gedil M."/>
            <person name="Stanke M."/>
            <person name="Haas B.J."/>
            <person name="Wortman J.R."/>
            <person name="Fraser-Liggett C.M."/>
            <person name="Ravel J."/>
            <person name="Rabinowicz P.D."/>
        </authorList>
    </citation>
    <scope>NUCLEOTIDE SEQUENCE [LARGE SCALE GENOMIC DNA]</scope>
    <source>
        <strain evidence="3">cv. Hale</strain>
    </source>
</reference>